<comment type="pathway">
    <text evidence="9">Lipid metabolism; fatty acid biosynthesis.</text>
</comment>
<dbReference type="SUPFAM" id="SSF53901">
    <property type="entry name" value="Thiolase-like"/>
    <property type="match status" value="1"/>
</dbReference>
<evidence type="ECO:0000256" key="5">
    <source>
        <dbReference type="ARBA" id="ARBA00023098"/>
    </source>
</evidence>
<dbReference type="NCBIfam" id="TIGR00747">
    <property type="entry name" value="fabH"/>
    <property type="match status" value="1"/>
</dbReference>
<evidence type="ECO:0000256" key="9">
    <source>
        <dbReference type="HAMAP-Rule" id="MF_01815"/>
    </source>
</evidence>
<feature type="domain" description="Beta-ketoacyl-[acyl-carrier-protein] synthase III N-terminal" evidence="11">
    <location>
        <begin position="106"/>
        <end position="184"/>
    </location>
</feature>
<dbReference type="InterPro" id="IPR016039">
    <property type="entry name" value="Thiolase-like"/>
</dbReference>
<dbReference type="InterPro" id="IPR013747">
    <property type="entry name" value="ACP_syn_III_C"/>
</dbReference>
<organism evidence="12 13">
    <name type="scientific">Sporolactobacillus kofuensis</name>
    <dbReference type="NCBI Taxonomy" id="269672"/>
    <lineage>
        <taxon>Bacteria</taxon>
        <taxon>Bacillati</taxon>
        <taxon>Bacillota</taxon>
        <taxon>Bacilli</taxon>
        <taxon>Bacillales</taxon>
        <taxon>Sporolactobacillaceae</taxon>
        <taxon>Sporolactobacillus</taxon>
    </lineage>
</organism>
<keyword evidence="4 9" id="KW-0276">Fatty acid metabolism</keyword>
<evidence type="ECO:0000256" key="6">
    <source>
        <dbReference type="ARBA" id="ARBA00023160"/>
    </source>
</evidence>
<dbReference type="RefSeq" id="WP_253051765.1">
    <property type="nucleotide sequence ID" value="NZ_JAMXWN010000001.1"/>
</dbReference>
<proteinExistence type="inferred from homology"/>
<comment type="subcellular location">
    <subcellularLocation>
        <location evidence="9">Cytoplasm</location>
    </subcellularLocation>
</comment>
<evidence type="ECO:0000256" key="1">
    <source>
        <dbReference type="ARBA" id="ARBA00008642"/>
    </source>
</evidence>
<dbReference type="PANTHER" id="PTHR43091:SF1">
    <property type="entry name" value="BETA-KETOACYL-[ACYL-CARRIER-PROTEIN] SYNTHASE III, CHLOROPLASTIC"/>
    <property type="match status" value="1"/>
</dbReference>
<keyword evidence="8 9" id="KW-0012">Acyltransferase</keyword>
<dbReference type="HAMAP" id="MF_01815">
    <property type="entry name" value="FabH"/>
    <property type="match status" value="1"/>
</dbReference>
<dbReference type="NCBIfam" id="NF006829">
    <property type="entry name" value="PRK09352.1"/>
    <property type="match status" value="1"/>
</dbReference>
<protein>
    <recommendedName>
        <fullName evidence="9">Beta-ketoacyl-[acyl-carrier-protein] synthase III</fullName>
        <shortName evidence="9">Beta-ketoacyl-ACP synthase III</shortName>
        <shortName evidence="9">KAS III</shortName>
        <ecNumber evidence="9">2.3.1.180</ecNumber>
    </recommendedName>
    <alternativeName>
        <fullName evidence="9">3-oxoacyl-[acyl-carrier-protein] synthase 3</fullName>
    </alternativeName>
    <alternativeName>
        <fullName evidence="9">3-oxoacyl-[acyl-carrier-protein] synthase III</fullName>
    </alternativeName>
</protein>
<feature type="active site" evidence="9">
    <location>
        <position position="112"/>
    </location>
</feature>
<dbReference type="Gene3D" id="3.40.47.10">
    <property type="match status" value="1"/>
</dbReference>
<evidence type="ECO:0000313" key="13">
    <source>
        <dbReference type="Proteomes" id="UP001596267"/>
    </source>
</evidence>
<keyword evidence="13" id="KW-1185">Reference proteome</keyword>
<comment type="domain">
    <text evidence="9">The last Arg residue of the ACP-binding site is essential for the weak association between ACP/AcpP and FabH.</text>
</comment>
<keyword evidence="6 9" id="KW-0275">Fatty acid biosynthesis</keyword>
<evidence type="ECO:0000259" key="10">
    <source>
        <dbReference type="Pfam" id="PF08541"/>
    </source>
</evidence>
<keyword evidence="5 9" id="KW-0443">Lipid metabolism</keyword>
<dbReference type="CDD" id="cd00830">
    <property type="entry name" value="KAS_III"/>
    <property type="match status" value="1"/>
</dbReference>
<dbReference type="PANTHER" id="PTHR43091">
    <property type="entry name" value="3-OXOACYL-[ACYL-CARRIER-PROTEIN] SYNTHASE"/>
    <property type="match status" value="1"/>
</dbReference>
<comment type="subunit">
    <text evidence="9">Homodimer.</text>
</comment>
<name>A0ABW1WDM4_9BACL</name>
<keyword evidence="2 9" id="KW-0444">Lipid biosynthesis</keyword>
<keyword evidence="3 9" id="KW-0808">Transferase</keyword>
<feature type="active site" evidence="9">
    <location>
        <position position="266"/>
    </location>
</feature>
<evidence type="ECO:0000256" key="8">
    <source>
        <dbReference type="ARBA" id="ARBA00023315"/>
    </source>
</evidence>
<dbReference type="Pfam" id="PF08545">
    <property type="entry name" value="ACP_syn_III"/>
    <property type="match status" value="1"/>
</dbReference>
<feature type="region of interest" description="ACP-binding" evidence="9">
    <location>
        <begin position="237"/>
        <end position="241"/>
    </location>
</feature>
<sequence length="311" mass="33730">MSAGILGMGKFVPERIVTNKDLEKTMDTSDEWIRTRTGIEERRIADDTMDTSDMAFAAAEQAIKNAGLTAKDLDLILVATVTPDHPFPSVACMLQDKLGANHIAAMDISAACSGFMYGMVTAKQFIDSHTYQHVLVVGVEKLSKITDWNDRGTAVLFGDAAAAAVIGQVSEGRGILSFELGSDGSGGKYLYQEDQFIKMNGREVFKFAVRQMGESAVNVVEKAGLNKEDIDYLIPHQANIRIMEASRERLDIPEEKMIKTIQKYGNTSASSIPLALIDAVEAGQIKDGDILVMVGFGGGLTWGALTLKWGK</sequence>
<gene>
    <name evidence="9" type="primary">fabH</name>
    <name evidence="12" type="ORF">ACFP7A_03665</name>
</gene>
<feature type="domain" description="Beta-ketoacyl-[acyl-carrier-protein] synthase III C-terminal" evidence="10">
    <location>
        <begin position="221"/>
        <end position="309"/>
    </location>
</feature>
<evidence type="ECO:0000256" key="4">
    <source>
        <dbReference type="ARBA" id="ARBA00022832"/>
    </source>
</evidence>
<feature type="active site" evidence="9">
    <location>
        <position position="236"/>
    </location>
</feature>
<dbReference type="GO" id="GO:0033818">
    <property type="term" value="F:beta-ketoacyl-acyl-carrier-protein synthase III activity"/>
    <property type="evidence" value="ECO:0007669"/>
    <property type="project" value="UniProtKB-EC"/>
</dbReference>
<comment type="catalytic activity">
    <reaction evidence="9">
        <text>malonyl-[ACP] + acetyl-CoA + H(+) = 3-oxobutanoyl-[ACP] + CO2 + CoA</text>
        <dbReference type="Rhea" id="RHEA:12080"/>
        <dbReference type="Rhea" id="RHEA-COMP:9623"/>
        <dbReference type="Rhea" id="RHEA-COMP:9625"/>
        <dbReference type="ChEBI" id="CHEBI:15378"/>
        <dbReference type="ChEBI" id="CHEBI:16526"/>
        <dbReference type="ChEBI" id="CHEBI:57287"/>
        <dbReference type="ChEBI" id="CHEBI:57288"/>
        <dbReference type="ChEBI" id="CHEBI:78449"/>
        <dbReference type="ChEBI" id="CHEBI:78450"/>
        <dbReference type="EC" id="2.3.1.180"/>
    </reaction>
</comment>
<reference evidence="13" key="1">
    <citation type="journal article" date="2019" name="Int. J. Syst. Evol. Microbiol.">
        <title>The Global Catalogue of Microorganisms (GCM) 10K type strain sequencing project: providing services to taxonomists for standard genome sequencing and annotation.</title>
        <authorList>
            <consortium name="The Broad Institute Genomics Platform"/>
            <consortium name="The Broad Institute Genome Sequencing Center for Infectious Disease"/>
            <person name="Wu L."/>
            <person name="Ma J."/>
        </authorList>
    </citation>
    <scope>NUCLEOTIDE SEQUENCE [LARGE SCALE GENOMIC DNA]</scope>
    <source>
        <strain evidence="13">CCUG 42001</strain>
    </source>
</reference>
<evidence type="ECO:0000313" key="12">
    <source>
        <dbReference type="EMBL" id="MFC6385692.1"/>
    </source>
</evidence>
<dbReference type="InterPro" id="IPR013751">
    <property type="entry name" value="ACP_syn_III_N"/>
</dbReference>
<dbReference type="EC" id="2.3.1.180" evidence="9"/>
<comment type="similarity">
    <text evidence="1 9">Belongs to the thiolase-like superfamily. FabH family.</text>
</comment>
<keyword evidence="9" id="KW-0963">Cytoplasm</keyword>
<dbReference type="InterPro" id="IPR004655">
    <property type="entry name" value="FabH"/>
</dbReference>
<dbReference type="EMBL" id="JBHSTQ010000002">
    <property type="protein sequence ID" value="MFC6385692.1"/>
    <property type="molecule type" value="Genomic_DNA"/>
</dbReference>
<evidence type="ECO:0000259" key="11">
    <source>
        <dbReference type="Pfam" id="PF08545"/>
    </source>
</evidence>
<accession>A0ABW1WDM4</accession>
<evidence type="ECO:0000256" key="7">
    <source>
        <dbReference type="ARBA" id="ARBA00023268"/>
    </source>
</evidence>
<evidence type="ECO:0000256" key="2">
    <source>
        <dbReference type="ARBA" id="ARBA00022516"/>
    </source>
</evidence>
<dbReference type="Pfam" id="PF08541">
    <property type="entry name" value="ACP_syn_III_C"/>
    <property type="match status" value="1"/>
</dbReference>
<evidence type="ECO:0000256" key="3">
    <source>
        <dbReference type="ARBA" id="ARBA00022679"/>
    </source>
</evidence>
<comment type="caution">
    <text evidence="12">The sequence shown here is derived from an EMBL/GenBank/DDBJ whole genome shotgun (WGS) entry which is preliminary data.</text>
</comment>
<comment type="function">
    <text evidence="9">Catalyzes the condensation reaction of fatty acid synthesis by the addition to an acyl acceptor of two carbons from malonyl-ACP. Catalyzes the first condensation reaction which initiates fatty acid synthesis and may therefore play a role in governing the total rate of fatty acid production. Possesses both acetoacetyl-ACP synthase and acetyl transacylase activities. Its substrate specificity determines the biosynthesis of branched-chain and/or straight-chain of fatty acids.</text>
</comment>
<dbReference type="Proteomes" id="UP001596267">
    <property type="component" value="Unassembled WGS sequence"/>
</dbReference>
<keyword evidence="7 9" id="KW-0511">Multifunctional enzyme</keyword>